<proteinExistence type="predicted"/>
<dbReference type="Pfam" id="PF09534">
    <property type="entry name" value="Trp_oprn_chp"/>
    <property type="match status" value="1"/>
</dbReference>
<feature type="region of interest" description="Disordered" evidence="1">
    <location>
        <begin position="198"/>
        <end position="234"/>
    </location>
</feature>
<dbReference type="EMBL" id="BAAAQN010000029">
    <property type="protein sequence ID" value="GAA2039933.1"/>
    <property type="molecule type" value="Genomic_DNA"/>
</dbReference>
<comment type="caution">
    <text evidence="3">The sequence shown here is derived from an EMBL/GenBank/DDBJ whole genome shotgun (WGS) entry which is preliminary data.</text>
</comment>
<evidence type="ECO:0000313" key="3">
    <source>
        <dbReference type="EMBL" id="GAA2039933.1"/>
    </source>
</evidence>
<evidence type="ECO:0000313" key="4">
    <source>
        <dbReference type="Proteomes" id="UP001500751"/>
    </source>
</evidence>
<feature type="transmembrane region" description="Helical" evidence="2">
    <location>
        <begin position="42"/>
        <end position="65"/>
    </location>
</feature>
<dbReference type="InterPro" id="IPR019051">
    <property type="entry name" value="Trp_biosyn_TM_oprn/chp"/>
</dbReference>
<accession>A0ABP5G6Y3</accession>
<keyword evidence="2" id="KW-0812">Transmembrane</keyword>
<keyword evidence="2" id="KW-1133">Transmembrane helix</keyword>
<feature type="compositionally biased region" description="Basic and acidic residues" evidence="1">
    <location>
        <begin position="213"/>
        <end position="223"/>
    </location>
</feature>
<protein>
    <submittedName>
        <fullName evidence="3">TIGR02234 family membrane protein</fullName>
    </submittedName>
</protein>
<sequence>MGDGVSIDENGAASDGVSGGVSSGADRGVDADQPRTKPRRELTITVLLALLGGAVAWIAAGRVWATGRAGIAPDTVAVSATGSSLSAAVSTLGLTAIAGALALLATQRLARRLVGVLLVAVGVGVVVSALGARGATHAAHVLGEKAAAKGLSSGAVPAHMAAWWLLAVLGAVPVVLAGLAAVVRGSAWPGMSSRYENAAPKAARPVDAGSSKDLWDALDRGEDPTEAAPAARTT</sequence>
<feature type="transmembrane region" description="Helical" evidence="2">
    <location>
        <begin position="113"/>
        <end position="132"/>
    </location>
</feature>
<feature type="transmembrane region" description="Helical" evidence="2">
    <location>
        <begin position="85"/>
        <end position="106"/>
    </location>
</feature>
<organism evidence="3 4">
    <name type="scientific">Catenulispora yoronensis</name>
    <dbReference type="NCBI Taxonomy" id="450799"/>
    <lineage>
        <taxon>Bacteria</taxon>
        <taxon>Bacillati</taxon>
        <taxon>Actinomycetota</taxon>
        <taxon>Actinomycetes</taxon>
        <taxon>Catenulisporales</taxon>
        <taxon>Catenulisporaceae</taxon>
        <taxon>Catenulispora</taxon>
    </lineage>
</organism>
<dbReference type="Proteomes" id="UP001500751">
    <property type="component" value="Unassembled WGS sequence"/>
</dbReference>
<evidence type="ECO:0000256" key="2">
    <source>
        <dbReference type="SAM" id="Phobius"/>
    </source>
</evidence>
<name>A0ABP5G6Y3_9ACTN</name>
<reference evidence="4" key="1">
    <citation type="journal article" date="2019" name="Int. J. Syst. Evol. Microbiol.">
        <title>The Global Catalogue of Microorganisms (GCM) 10K type strain sequencing project: providing services to taxonomists for standard genome sequencing and annotation.</title>
        <authorList>
            <consortium name="The Broad Institute Genomics Platform"/>
            <consortium name="The Broad Institute Genome Sequencing Center for Infectious Disease"/>
            <person name="Wu L."/>
            <person name="Ma J."/>
        </authorList>
    </citation>
    <scope>NUCLEOTIDE SEQUENCE [LARGE SCALE GENOMIC DNA]</scope>
    <source>
        <strain evidence="4">JCM 16014</strain>
    </source>
</reference>
<evidence type="ECO:0000256" key="1">
    <source>
        <dbReference type="SAM" id="MobiDB-lite"/>
    </source>
</evidence>
<keyword evidence="4" id="KW-1185">Reference proteome</keyword>
<feature type="compositionally biased region" description="Basic and acidic residues" evidence="1">
    <location>
        <begin position="27"/>
        <end position="36"/>
    </location>
</feature>
<feature type="region of interest" description="Disordered" evidence="1">
    <location>
        <begin position="1"/>
        <end position="36"/>
    </location>
</feature>
<gene>
    <name evidence="3" type="ORF">GCM10009839_47470</name>
</gene>
<keyword evidence="2" id="KW-0472">Membrane</keyword>
<feature type="transmembrane region" description="Helical" evidence="2">
    <location>
        <begin position="161"/>
        <end position="183"/>
    </location>
</feature>